<dbReference type="EMBL" id="BLJY01000009">
    <property type="protein sequence ID" value="GFF19067.1"/>
    <property type="molecule type" value="Genomic_DNA"/>
</dbReference>
<reference evidence="3 4" key="1">
    <citation type="submission" date="2020-01" db="EMBL/GenBank/DDBJ databases">
        <title>Aspergillus terreus IFO 6365 whole genome shotgun sequence.</title>
        <authorList>
            <person name="Kanamasa S."/>
            <person name="Takahashi H."/>
        </authorList>
    </citation>
    <scope>NUCLEOTIDE SEQUENCE [LARGE SCALE GENOMIC DNA]</scope>
    <source>
        <strain evidence="3 4">IFO 6365</strain>
    </source>
</reference>
<feature type="compositionally biased region" description="Basic and acidic residues" evidence="1">
    <location>
        <begin position="110"/>
        <end position="120"/>
    </location>
</feature>
<accession>A0A5M3Z8M8</accession>
<dbReference type="OrthoDB" id="2213372at2759"/>
<evidence type="ECO:0000313" key="3">
    <source>
        <dbReference type="EMBL" id="GFF19067.1"/>
    </source>
</evidence>
<protein>
    <submittedName>
        <fullName evidence="3">Uncharacterized protein</fullName>
    </submittedName>
</protein>
<gene>
    <name evidence="3" type="ORF">ATEIFO6365_0009043000</name>
</gene>
<name>A0A5M3Z8M8_ASPTE</name>
<feature type="region of interest" description="Disordered" evidence="1">
    <location>
        <begin position="104"/>
        <end position="129"/>
    </location>
</feature>
<comment type="caution">
    <text evidence="3">The sequence shown here is derived from an EMBL/GenBank/DDBJ whole genome shotgun (WGS) entry which is preliminary data.</text>
</comment>
<evidence type="ECO:0000313" key="4">
    <source>
        <dbReference type="Proteomes" id="UP000452235"/>
    </source>
</evidence>
<feature type="chain" id="PRO_5043557115" evidence="2">
    <location>
        <begin position="19"/>
        <end position="180"/>
    </location>
</feature>
<evidence type="ECO:0000256" key="1">
    <source>
        <dbReference type="SAM" id="MobiDB-lite"/>
    </source>
</evidence>
<dbReference type="VEuPathDB" id="FungiDB:ATEG_07807"/>
<keyword evidence="4" id="KW-1185">Reference proteome</keyword>
<dbReference type="Proteomes" id="UP000452235">
    <property type="component" value="Unassembled WGS sequence"/>
</dbReference>
<proteinExistence type="predicted"/>
<sequence length="180" mass="19049">MLYLRQILTLALVTCAYARPVAHDEMASALTSKDHASLMGSDGGHEGVMRQRALEPALTGQPNDKTDGGYVGACERDYAVNGPHRGYEGISGDGWHKTDIPAVSNPEGGHGGDEGFRKGDAPAVSNPDGGYIGQVAGTEVEAVYNKLKPGKTFHDVENVNPIDVLEDGQRVCDESGDMPL</sequence>
<feature type="signal peptide" evidence="2">
    <location>
        <begin position="1"/>
        <end position="18"/>
    </location>
</feature>
<organism evidence="3 4">
    <name type="scientific">Aspergillus terreus</name>
    <dbReference type="NCBI Taxonomy" id="33178"/>
    <lineage>
        <taxon>Eukaryota</taxon>
        <taxon>Fungi</taxon>
        <taxon>Dikarya</taxon>
        <taxon>Ascomycota</taxon>
        <taxon>Pezizomycotina</taxon>
        <taxon>Eurotiomycetes</taxon>
        <taxon>Eurotiomycetidae</taxon>
        <taxon>Eurotiales</taxon>
        <taxon>Aspergillaceae</taxon>
        <taxon>Aspergillus</taxon>
        <taxon>Aspergillus subgen. Circumdati</taxon>
    </lineage>
</organism>
<keyword evidence="2" id="KW-0732">Signal</keyword>
<evidence type="ECO:0000256" key="2">
    <source>
        <dbReference type="SAM" id="SignalP"/>
    </source>
</evidence>
<dbReference type="AlphaFoldDB" id="A0A5M3Z8M8"/>